<dbReference type="EMBL" id="CP001016">
    <property type="protein sequence ID" value="ACB95383.1"/>
    <property type="molecule type" value="Genomic_DNA"/>
</dbReference>
<dbReference type="RefSeq" id="WP_012384740.1">
    <property type="nucleotide sequence ID" value="NC_010581.1"/>
</dbReference>
<protein>
    <submittedName>
        <fullName evidence="1">Thioesterase superfamily protein</fullName>
    </submittedName>
</protein>
<evidence type="ECO:0000313" key="1">
    <source>
        <dbReference type="EMBL" id="ACB95383.1"/>
    </source>
</evidence>
<dbReference type="AlphaFoldDB" id="B2ICV9"/>
<dbReference type="SUPFAM" id="SSF54637">
    <property type="entry name" value="Thioesterase/thiol ester dehydrase-isomerase"/>
    <property type="match status" value="1"/>
</dbReference>
<organism evidence="1 2">
    <name type="scientific">Beijerinckia indica subsp. indica (strain ATCC 9039 / DSM 1715 / NCIMB 8712)</name>
    <dbReference type="NCBI Taxonomy" id="395963"/>
    <lineage>
        <taxon>Bacteria</taxon>
        <taxon>Pseudomonadati</taxon>
        <taxon>Pseudomonadota</taxon>
        <taxon>Alphaproteobacteria</taxon>
        <taxon>Hyphomicrobiales</taxon>
        <taxon>Beijerinckiaceae</taxon>
        <taxon>Beijerinckia</taxon>
    </lineage>
</organism>
<dbReference type="STRING" id="395963.Bind_1753"/>
<keyword evidence="2" id="KW-1185">Reference proteome</keyword>
<dbReference type="PANTHER" id="PTHR12475">
    <property type="match status" value="1"/>
</dbReference>
<accession>B2ICV9</accession>
<dbReference type="Proteomes" id="UP000001695">
    <property type="component" value="Chromosome"/>
</dbReference>
<dbReference type="InterPro" id="IPR051490">
    <property type="entry name" value="THEM6_lcsJ_thioesterase"/>
</dbReference>
<dbReference type="Pfam" id="PF13279">
    <property type="entry name" value="4HBT_2"/>
    <property type="match status" value="1"/>
</dbReference>
<dbReference type="HOGENOM" id="CLU_091107_1_0_5"/>
<dbReference type="eggNOG" id="COG0824">
    <property type="taxonomic scope" value="Bacteria"/>
</dbReference>
<evidence type="ECO:0000313" key="2">
    <source>
        <dbReference type="Proteomes" id="UP000001695"/>
    </source>
</evidence>
<reference evidence="2" key="1">
    <citation type="submission" date="2008-03" db="EMBL/GenBank/DDBJ databases">
        <title>Complete sequence of chromosome of Beijerinckia indica subsp. indica ATCC 9039.</title>
        <authorList>
            <consortium name="US DOE Joint Genome Institute"/>
            <person name="Copeland A."/>
            <person name="Lucas S."/>
            <person name="Lapidus A."/>
            <person name="Glavina del Rio T."/>
            <person name="Dalin E."/>
            <person name="Tice H."/>
            <person name="Bruce D."/>
            <person name="Goodwin L."/>
            <person name="Pitluck S."/>
            <person name="LaButti K."/>
            <person name="Schmutz J."/>
            <person name="Larimer F."/>
            <person name="Land M."/>
            <person name="Hauser L."/>
            <person name="Kyrpides N."/>
            <person name="Mikhailova N."/>
            <person name="Dunfield P.F."/>
            <person name="Dedysh S.N."/>
            <person name="Liesack W."/>
            <person name="Saw J.H."/>
            <person name="Alam M."/>
            <person name="Chen Y."/>
            <person name="Murrell J.C."/>
            <person name="Richardson P."/>
        </authorList>
    </citation>
    <scope>NUCLEOTIDE SEQUENCE [LARGE SCALE GENOMIC DNA]</scope>
    <source>
        <strain evidence="2">ATCC 9039 / DSM 1715 / NCIMB 8712</strain>
    </source>
</reference>
<dbReference type="KEGG" id="bid:Bind_1753"/>
<dbReference type="OrthoDB" id="3727779at2"/>
<dbReference type="CDD" id="cd00586">
    <property type="entry name" value="4HBT"/>
    <property type="match status" value="1"/>
</dbReference>
<dbReference type="PANTHER" id="PTHR12475:SF4">
    <property type="entry name" value="PROTEIN THEM6"/>
    <property type="match status" value="1"/>
</dbReference>
<reference evidence="1 2" key="2">
    <citation type="journal article" date="2010" name="J. Bacteriol.">
        <title>Complete genome sequence of Beijerinckia indica subsp. indica.</title>
        <authorList>
            <person name="Tamas I."/>
            <person name="Dedysh S.N."/>
            <person name="Liesack W."/>
            <person name="Stott M.B."/>
            <person name="Alam M."/>
            <person name="Murrell J.C."/>
            <person name="Dunfield P.F."/>
        </authorList>
    </citation>
    <scope>NUCLEOTIDE SEQUENCE [LARGE SCALE GENOMIC DNA]</scope>
    <source>
        <strain evidence="2">ATCC 9039 / DSM 1715 / NCIMB 8712</strain>
    </source>
</reference>
<dbReference type="InterPro" id="IPR029069">
    <property type="entry name" value="HotDog_dom_sf"/>
</dbReference>
<sequence length="172" mass="19845">MNLWFRLLNIVLGSLVRRRLTFEEQSILLFRVMPHDLDLNVHMNNARYLALMDLGRIDFLLRSGVWRRVRKLGGHAVVGGLLVRFRRPLAPFQAVTLTTECVYWDEKWVYFSHQMKSAGRLVCLTVARTAFIRDGVVLPPHEVIPKEISSRSVPDWITQWSDLDGSFAGQLA</sequence>
<gene>
    <name evidence="1" type="ordered locus">Bind_1753</name>
</gene>
<dbReference type="Gene3D" id="3.10.129.10">
    <property type="entry name" value="Hotdog Thioesterase"/>
    <property type="match status" value="1"/>
</dbReference>
<name>B2ICV9_BEII9</name>
<proteinExistence type="predicted"/>